<dbReference type="Proteomes" id="UP000031443">
    <property type="component" value="Unassembled WGS sequence"/>
</dbReference>
<evidence type="ECO:0000313" key="1">
    <source>
        <dbReference type="EMBL" id="EMP28131.1"/>
    </source>
</evidence>
<name>M7AS09_CHEMY</name>
<keyword evidence="2" id="KW-1185">Reference proteome</keyword>
<reference evidence="2" key="1">
    <citation type="journal article" date="2013" name="Nat. Genet.">
        <title>The draft genomes of soft-shell turtle and green sea turtle yield insights into the development and evolution of the turtle-specific body plan.</title>
        <authorList>
            <person name="Wang Z."/>
            <person name="Pascual-Anaya J."/>
            <person name="Zadissa A."/>
            <person name="Li W."/>
            <person name="Niimura Y."/>
            <person name="Huang Z."/>
            <person name="Li C."/>
            <person name="White S."/>
            <person name="Xiong Z."/>
            <person name="Fang D."/>
            <person name="Wang B."/>
            <person name="Ming Y."/>
            <person name="Chen Y."/>
            <person name="Zheng Y."/>
            <person name="Kuraku S."/>
            <person name="Pignatelli M."/>
            <person name="Herrero J."/>
            <person name="Beal K."/>
            <person name="Nozawa M."/>
            <person name="Li Q."/>
            <person name="Wang J."/>
            <person name="Zhang H."/>
            <person name="Yu L."/>
            <person name="Shigenobu S."/>
            <person name="Wang J."/>
            <person name="Liu J."/>
            <person name="Flicek P."/>
            <person name="Searle S."/>
            <person name="Wang J."/>
            <person name="Kuratani S."/>
            <person name="Yin Y."/>
            <person name="Aken B."/>
            <person name="Zhang G."/>
            <person name="Irie N."/>
        </authorList>
    </citation>
    <scope>NUCLEOTIDE SEQUENCE [LARGE SCALE GENOMIC DNA]</scope>
</reference>
<gene>
    <name evidence="1" type="ORF">UY3_14781</name>
</gene>
<dbReference type="EMBL" id="KB565340">
    <property type="protein sequence ID" value="EMP28131.1"/>
    <property type="molecule type" value="Genomic_DNA"/>
</dbReference>
<sequence>MGHLLEDSLLLEVFKPRFEDFNSTDIALSLGAVDHVDSDELPEAEEPVPSVTLGLLQHFNGTVLQSLRVFGGTSFSRSGSLAALKDLLSKCRRRPGVPLGE</sequence>
<proteinExistence type="predicted"/>
<accession>M7AS09</accession>
<dbReference type="AlphaFoldDB" id="M7AS09"/>
<protein>
    <submittedName>
        <fullName evidence="1">Uncharacterized protein</fullName>
    </submittedName>
</protein>
<organism evidence="1 2">
    <name type="scientific">Chelonia mydas</name>
    <name type="common">Green sea-turtle</name>
    <name type="synonym">Chelonia agassizi</name>
    <dbReference type="NCBI Taxonomy" id="8469"/>
    <lineage>
        <taxon>Eukaryota</taxon>
        <taxon>Metazoa</taxon>
        <taxon>Chordata</taxon>
        <taxon>Craniata</taxon>
        <taxon>Vertebrata</taxon>
        <taxon>Euteleostomi</taxon>
        <taxon>Archelosauria</taxon>
        <taxon>Testudinata</taxon>
        <taxon>Testudines</taxon>
        <taxon>Cryptodira</taxon>
        <taxon>Durocryptodira</taxon>
        <taxon>Americhelydia</taxon>
        <taxon>Chelonioidea</taxon>
        <taxon>Cheloniidae</taxon>
        <taxon>Chelonia</taxon>
    </lineage>
</organism>
<evidence type="ECO:0000313" key="2">
    <source>
        <dbReference type="Proteomes" id="UP000031443"/>
    </source>
</evidence>